<comment type="caution">
    <text evidence="4">The sequence shown here is derived from an EMBL/GenBank/DDBJ whole genome shotgun (WGS) entry which is preliminary data.</text>
</comment>
<keyword evidence="5" id="KW-1185">Reference proteome</keyword>
<evidence type="ECO:0000256" key="1">
    <source>
        <dbReference type="PROSITE-ProRule" id="PRU00047"/>
    </source>
</evidence>
<gene>
    <name evidence="4" type="ORF">HPB52_010183</name>
</gene>
<accession>A0A9D4QED8</accession>
<evidence type="ECO:0000313" key="5">
    <source>
        <dbReference type="Proteomes" id="UP000821837"/>
    </source>
</evidence>
<protein>
    <recommendedName>
        <fullName evidence="3">CCHC-type domain-containing protein</fullName>
    </recommendedName>
</protein>
<dbReference type="EMBL" id="JABSTV010001246">
    <property type="protein sequence ID" value="KAH7976229.1"/>
    <property type="molecule type" value="Genomic_DNA"/>
</dbReference>
<dbReference type="InterPro" id="IPR001878">
    <property type="entry name" value="Znf_CCHC"/>
</dbReference>
<reference evidence="4" key="2">
    <citation type="submission" date="2021-09" db="EMBL/GenBank/DDBJ databases">
        <authorList>
            <person name="Jia N."/>
            <person name="Wang J."/>
            <person name="Shi W."/>
            <person name="Du L."/>
            <person name="Sun Y."/>
            <person name="Zhan W."/>
            <person name="Jiang J."/>
            <person name="Wang Q."/>
            <person name="Zhang B."/>
            <person name="Ji P."/>
            <person name="Sakyi L.B."/>
            <person name="Cui X."/>
            <person name="Yuan T."/>
            <person name="Jiang B."/>
            <person name="Yang W."/>
            <person name="Lam T.T.-Y."/>
            <person name="Chang Q."/>
            <person name="Ding S."/>
            <person name="Wang X."/>
            <person name="Zhu J."/>
            <person name="Ruan X."/>
            <person name="Zhao L."/>
            <person name="Wei J."/>
            <person name="Que T."/>
            <person name="Du C."/>
            <person name="Cheng J."/>
            <person name="Dai P."/>
            <person name="Han X."/>
            <person name="Huang E."/>
            <person name="Gao Y."/>
            <person name="Liu J."/>
            <person name="Shao H."/>
            <person name="Ye R."/>
            <person name="Li L."/>
            <person name="Wei W."/>
            <person name="Wang X."/>
            <person name="Wang C."/>
            <person name="Huo Q."/>
            <person name="Li W."/>
            <person name="Guo W."/>
            <person name="Chen H."/>
            <person name="Chen S."/>
            <person name="Zhou L."/>
            <person name="Zhou L."/>
            <person name="Ni X."/>
            <person name="Tian J."/>
            <person name="Zhou Y."/>
            <person name="Sheng Y."/>
            <person name="Liu T."/>
            <person name="Pan Y."/>
            <person name="Xia L."/>
            <person name="Li J."/>
            <person name="Zhao F."/>
            <person name="Cao W."/>
        </authorList>
    </citation>
    <scope>NUCLEOTIDE SEQUENCE</scope>
    <source>
        <strain evidence="4">Rsan-2018</strain>
        <tissue evidence="4">Larvae</tissue>
    </source>
</reference>
<dbReference type="Proteomes" id="UP000821837">
    <property type="component" value="Chromosome 10"/>
</dbReference>
<dbReference type="GO" id="GO:0003676">
    <property type="term" value="F:nucleic acid binding"/>
    <property type="evidence" value="ECO:0007669"/>
    <property type="project" value="InterPro"/>
</dbReference>
<feature type="domain" description="CCHC-type" evidence="3">
    <location>
        <begin position="130"/>
        <end position="145"/>
    </location>
</feature>
<evidence type="ECO:0000313" key="4">
    <source>
        <dbReference type="EMBL" id="KAH7976229.1"/>
    </source>
</evidence>
<sequence length="353" mass="38666">MHRRNAAGISGEHREDDTVCLNVQQNIIVVSTPSESNADRYQRAYETNAYESAPDLTSKGVIRGIPLEDSPRDITAQVLTPKNPTAIAAKRLSNTTNVIVLFSGLKVPTFVRYGGALIKCALYRKQLDLCHQCGRLGHRMDVCPSPQDRVCRGCGTANPGPDHQCNPCCQLCGDPVRALGPVQEPDSPDHGAAHPLRPDPDPGIIRPDHHHNAPDRGLAEEAAWRRKMRPTREIQELKNNRKADIFPRPSSSHGGAAAETPDNRMEEDDNPPSPKRKAPGVISQTVTHLTDLGQKLTEMQSALKDQAEAVEDHEEIDGSNETPRCITERNAEVHSGSLSNGARQRRLGSEIKS</sequence>
<reference evidence="4" key="1">
    <citation type="journal article" date="2020" name="Cell">
        <title>Large-Scale Comparative Analyses of Tick Genomes Elucidate Their Genetic Diversity and Vector Capacities.</title>
        <authorList>
            <consortium name="Tick Genome and Microbiome Consortium (TIGMIC)"/>
            <person name="Jia N."/>
            <person name="Wang J."/>
            <person name="Shi W."/>
            <person name="Du L."/>
            <person name="Sun Y."/>
            <person name="Zhan W."/>
            <person name="Jiang J.F."/>
            <person name="Wang Q."/>
            <person name="Zhang B."/>
            <person name="Ji P."/>
            <person name="Bell-Sakyi L."/>
            <person name="Cui X.M."/>
            <person name="Yuan T.T."/>
            <person name="Jiang B.G."/>
            <person name="Yang W.F."/>
            <person name="Lam T.T."/>
            <person name="Chang Q.C."/>
            <person name="Ding S.J."/>
            <person name="Wang X.J."/>
            <person name="Zhu J.G."/>
            <person name="Ruan X.D."/>
            <person name="Zhao L."/>
            <person name="Wei J.T."/>
            <person name="Ye R.Z."/>
            <person name="Que T.C."/>
            <person name="Du C.H."/>
            <person name="Zhou Y.H."/>
            <person name="Cheng J.X."/>
            <person name="Dai P.F."/>
            <person name="Guo W.B."/>
            <person name="Han X.H."/>
            <person name="Huang E.J."/>
            <person name="Li L.F."/>
            <person name="Wei W."/>
            <person name="Gao Y.C."/>
            <person name="Liu J.Z."/>
            <person name="Shao H.Z."/>
            <person name="Wang X."/>
            <person name="Wang C.C."/>
            <person name="Yang T.C."/>
            <person name="Huo Q.B."/>
            <person name="Li W."/>
            <person name="Chen H.Y."/>
            <person name="Chen S.E."/>
            <person name="Zhou L.G."/>
            <person name="Ni X.B."/>
            <person name="Tian J.H."/>
            <person name="Sheng Y."/>
            <person name="Liu T."/>
            <person name="Pan Y.S."/>
            <person name="Xia L.Y."/>
            <person name="Li J."/>
            <person name="Zhao F."/>
            <person name="Cao W.C."/>
        </authorList>
    </citation>
    <scope>NUCLEOTIDE SEQUENCE</scope>
    <source>
        <strain evidence="4">Rsan-2018</strain>
    </source>
</reference>
<feature type="region of interest" description="Disordered" evidence="2">
    <location>
        <begin position="180"/>
        <end position="283"/>
    </location>
</feature>
<keyword evidence="1" id="KW-0479">Metal-binding</keyword>
<evidence type="ECO:0000256" key="2">
    <source>
        <dbReference type="SAM" id="MobiDB-lite"/>
    </source>
</evidence>
<organism evidence="4 5">
    <name type="scientific">Rhipicephalus sanguineus</name>
    <name type="common">Brown dog tick</name>
    <name type="synonym">Ixodes sanguineus</name>
    <dbReference type="NCBI Taxonomy" id="34632"/>
    <lineage>
        <taxon>Eukaryota</taxon>
        <taxon>Metazoa</taxon>
        <taxon>Ecdysozoa</taxon>
        <taxon>Arthropoda</taxon>
        <taxon>Chelicerata</taxon>
        <taxon>Arachnida</taxon>
        <taxon>Acari</taxon>
        <taxon>Parasitiformes</taxon>
        <taxon>Ixodida</taxon>
        <taxon>Ixodoidea</taxon>
        <taxon>Ixodidae</taxon>
        <taxon>Rhipicephalinae</taxon>
        <taxon>Rhipicephalus</taxon>
        <taxon>Rhipicephalus</taxon>
    </lineage>
</organism>
<keyword evidence="1" id="KW-0862">Zinc</keyword>
<dbReference type="GO" id="GO:0008270">
    <property type="term" value="F:zinc ion binding"/>
    <property type="evidence" value="ECO:0007669"/>
    <property type="project" value="UniProtKB-KW"/>
</dbReference>
<name>A0A9D4QED8_RHISA</name>
<proteinExistence type="predicted"/>
<keyword evidence="1" id="KW-0863">Zinc-finger</keyword>
<dbReference type="PROSITE" id="PS50158">
    <property type="entry name" value="ZF_CCHC"/>
    <property type="match status" value="1"/>
</dbReference>
<evidence type="ECO:0000259" key="3">
    <source>
        <dbReference type="PROSITE" id="PS50158"/>
    </source>
</evidence>
<feature type="compositionally biased region" description="Basic and acidic residues" evidence="2">
    <location>
        <begin position="187"/>
        <end position="245"/>
    </location>
</feature>
<feature type="compositionally biased region" description="Acidic residues" evidence="2">
    <location>
        <begin position="308"/>
        <end position="318"/>
    </location>
</feature>
<dbReference type="AlphaFoldDB" id="A0A9D4QED8"/>
<feature type="region of interest" description="Disordered" evidence="2">
    <location>
        <begin position="299"/>
        <end position="353"/>
    </location>
</feature>